<comment type="caution">
    <text evidence="3">The sequence shown here is derived from an EMBL/GenBank/DDBJ whole genome shotgun (WGS) entry which is preliminary data.</text>
</comment>
<dbReference type="SUPFAM" id="SSF89372">
    <property type="entry name" value="Fucose-specific lectin"/>
    <property type="match status" value="1"/>
</dbReference>
<dbReference type="Proteomes" id="UP000540506">
    <property type="component" value="Unassembled WGS sequence"/>
</dbReference>
<dbReference type="Gene3D" id="3.90.1720.10">
    <property type="entry name" value="endopeptidase domain like (from Nostoc punctiforme)"/>
    <property type="match status" value="1"/>
</dbReference>
<evidence type="ECO:0000256" key="1">
    <source>
        <dbReference type="SAM" id="SignalP"/>
    </source>
</evidence>
<dbReference type="InterPro" id="IPR007921">
    <property type="entry name" value="CHAP_dom"/>
</dbReference>
<evidence type="ECO:0000313" key="4">
    <source>
        <dbReference type="Proteomes" id="UP000540506"/>
    </source>
</evidence>
<dbReference type="PROSITE" id="PS50911">
    <property type="entry name" value="CHAP"/>
    <property type="match status" value="1"/>
</dbReference>
<dbReference type="InterPro" id="IPR038765">
    <property type="entry name" value="Papain-like_cys_pep_sf"/>
</dbReference>
<evidence type="ECO:0000313" key="3">
    <source>
        <dbReference type="EMBL" id="MBB4928468.1"/>
    </source>
</evidence>
<reference evidence="3 4" key="1">
    <citation type="submission" date="2020-08" db="EMBL/GenBank/DDBJ databases">
        <title>Sequencing the genomes of 1000 actinobacteria strains.</title>
        <authorList>
            <person name="Klenk H.-P."/>
        </authorList>
    </citation>
    <scope>NUCLEOTIDE SEQUENCE [LARGE SCALE GENOMIC DNA]</scope>
    <source>
        <strain evidence="3 4">DSM 41654</strain>
    </source>
</reference>
<accession>A0A7W7VZU3</accession>
<protein>
    <recommendedName>
        <fullName evidence="2">Peptidase C51 domain-containing protein</fullName>
    </recommendedName>
</protein>
<sequence length="773" mass="76900">MSRIRSRRFVAGLATSLLCSTALVTIPAGSASATTAAQNVASFAASQLGAGPCSNTASGSTNGNAGYYAPHTNQGNSCSNPGSASSPPESGQTHAWCADFAGWAWSQAGVIVDGNLGDGANSFYTYGQAHHTWSTTPHVGDAVYFDSSIYGGHGHVAIVTNVHSDGVTFDSVGGNEGDSSNPYLVRQDIGDKVGQYVWSESGASVYVEGFASPVGGTPSANVTSIGTWNGAAANYSSAQTVSGSITLTAGETAASKVWYYLDDTNPAANGGAGLISSGDSGGGASPSHNLAFNTAGLSAGTHTITAAAFDATNTNQIDSVKTLTISVNNTPSTPTVSVPPGQAIGSIELSSTNLSGNTTSVVYTVDGTQTFTSTAGGGFPVSVDTTQLADGIHTVTAKALNSAGAASPASTTTSFVVNNSTHASSVVDPSGAVSIFTRDVSNGHVLDTSITSAGVINVYDLTAHNGTPATSGNPAAAVDGKGTISVLTRDGNGHLFDTSITAAGVINLYDWTASSSTPAMAGDASAVVDPSGTLSIFTRNVADGHVVDSSITSAGVLNVYDLTAHNGTPATSGNPTAAVDGKGTISVLTRDGNGHLFDTSITAAGVINLYDWTASSSTPAMAGDASAVVDPSGTLSIFTRDAADGHVVDSSITSAGVLNVYDLTAHNGTPATSGNPAAAVDGKGTISVLTRDGNGHLFDTSITSAGVINLYDWTATSNTPAMAGVANAVVDQNGTLAILTADASNGNVIDSSATSAGVLNVYDLTAHNGSPAM</sequence>
<dbReference type="SUPFAM" id="SSF54001">
    <property type="entry name" value="Cysteine proteinases"/>
    <property type="match status" value="1"/>
</dbReference>
<dbReference type="EMBL" id="JACHJV010000003">
    <property type="protein sequence ID" value="MBB4928468.1"/>
    <property type="molecule type" value="Genomic_DNA"/>
</dbReference>
<proteinExistence type="predicted"/>
<dbReference type="RefSeq" id="WP_184945877.1">
    <property type="nucleotide sequence ID" value="NZ_JACHJV010000003.1"/>
</dbReference>
<feature type="domain" description="Peptidase C51" evidence="2">
    <location>
        <begin position="72"/>
        <end position="208"/>
    </location>
</feature>
<keyword evidence="4" id="KW-1185">Reference proteome</keyword>
<dbReference type="Pfam" id="PF05257">
    <property type="entry name" value="CHAP"/>
    <property type="match status" value="1"/>
</dbReference>
<gene>
    <name evidence="3" type="ORF">FHR34_007565</name>
</gene>
<name>A0A7W7VZU3_KITKI</name>
<evidence type="ECO:0000259" key="2">
    <source>
        <dbReference type="PROSITE" id="PS50911"/>
    </source>
</evidence>
<dbReference type="AlphaFoldDB" id="A0A7W7VZU3"/>
<feature type="signal peptide" evidence="1">
    <location>
        <begin position="1"/>
        <end position="33"/>
    </location>
</feature>
<keyword evidence="1" id="KW-0732">Signal</keyword>
<organism evidence="3 4">
    <name type="scientific">Kitasatospora kifunensis</name>
    <name type="common">Streptomyces kifunensis</name>
    <dbReference type="NCBI Taxonomy" id="58351"/>
    <lineage>
        <taxon>Bacteria</taxon>
        <taxon>Bacillati</taxon>
        <taxon>Actinomycetota</taxon>
        <taxon>Actinomycetes</taxon>
        <taxon>Kitasatosporales</taxon>
        <taxon>Streptomycetaceae</taxon>
        <taxon>Kitasatospora</taxon>
    </lineage>
</organism>
<feature type="chain" id="PRO_5031060324" description="Peptidase C51 domain-containing protein" evidence="1">
    <location>
        <begin position="34"/>
        <end position="773"/>
    </location>
</feature>